<feature type="non-terminal residue" evidence="2">
    <location>
        <position position="1"/>
    </location>
</feature>
<proteinExistence type="predicted"/>
<dbReference type="AlphaFoldDB" id="A0A1S8WRK5"/>
<dbReference type="InterPro" id="IPR003172">
    <property type="entry name" value="ML_dom"/>
</dbReference>
<sequence>SLVPVYSVRLEPCTAKPCELVRGRETTFRIEFQADRNSGSPNHAEGYGIFNGIAVPFELSKTQICGNVYPNCPLQPGTKYIFTKAVHISEWHPKVSGSSFLIFQPTVNTLAENKS</sequence>
<dbReference type="Gene3D" id="2.60.40.770">
    <property type="match status" value="1"/>
</dbReference>
<evidence type="ECO:0000313" key="3">
    <source>
        <dbReference type="Proteomes" id="UP000243686"/>
    </source>
</evidence>
<organism evidence="2 3">
    <name type="scientific">Opisthorchis viverrini</name>
    <name type="common">Southeast Asian liver fluke</name>
    <dbReference type="NCBI Taxonomy" id="6198"/>
    <lineage>
        <taxon>Eukaryota</taxon>
        <taxon>Metazoa</taxon>
        <taxon>Spiralia</taxon>
        <taxon>Lophotrochozoa</taxon>
        <taxon>Platyhelminthes</taxon>
        <taxon>Trematoda</taxon>
        <taxon>Digenea</taxon>
        <taxon>Opisthorchiida</taxon>
        <taxon>Opisthorchiata</taxon>
        <taxon>Opisthorchiidae</taxon>
        <taxon>Opisthorchis</taxon>
    </lineage>
</organism>
<dbReference type="InterPro" id="IPR014756">
    <property type="entry name" value="Ig_E-set"/>
</dbReference>
<feature type="non-terminal residue" evidence="2">
    <location>
        <position position="115"/>
    </location>
</feature>
<name>A0A1S8WRK5_OPIVI</name>
<protein>
    <recommendedName>
        <fullName evidence="1">MD-2-related lipid-recognition domain-containing protein</fullName>
    </recommendedName>
</protein>
<evidence type="ECO:0000313" key="2">
    <source>
        <dbReference type="EMBL" id="OON17139.1"/>
    </source>
</evidence>
<dbReference type="SUPFAM" id="SSF81296">
    <property type="entry name" value="E set domains"/>
    <property type="match status" value="1"/>
</dbReference>
<gene>
    <name evidence="2" type="ORF">X801_07028</name>
</gene>
<reference evidence="2 3" key="1">
    <citation type="submission" date="2015-03" db="EMBL/GenBank/DDBJ databases">
        <title>Draft genome of the nematode, Opisthorchis viverrini.</title>
        <authorList>
            <person name="Mitreva M."/>
        </authorList>
    </citation>
    <scope>NUCLEOTIDE SEQUENCE [LARGE SCALE GENOMIC DNA]</scope>
    <source>
        <strain evidence="2">Khon Kaen</strain>
    </source>
</reference>
<dbReference type="EMBL" id="KV895833">
    <property type="protein sequence ID" value="OON17139.1"/>
    <property type="molecule type" value="Genomic_DNA"/>
</dbReference>
<feature type="domain" description="MD-2-related lipid-recognition" evidence="1">
    <location>
        <begin position="3"/>
        <end position="96"/>
    </location>
</feature>
<dbReference type="Pfam" id="PF02221">
    <property type="entry name" value="E1_DerP2_DerF2"/>
    <property type="match status" value="1"/>
</dbReference>
<accession>A0A1S8WRK5</accession>
<evidence type="ECO:0000259" key="1">
    <source>
        <dbReference type="Pfam" id="PF02221"/>
    </source>
</evidence>
<dbReference type="Proteomes" id="UP000243686">
    <property type="component" value="Unassembled WGS sequence"/>
</dbReference>
<keyword evidence="3" id="KW-1185">Reference proteome</keyword>